<evidence type="ECO:0000313" key="2">
    <source>
        <dbReference type="Proteomes" id="UP000068603"/>
    </source>
</evidence>
<name>A0A108A780_9BURK</name>
<evidence type="ECO:0000313" key="1">
    <source>
        <dbReference type="EMBL" id="KWA66082.1"/>
    </source>
</evidence>
<accession>A0A108A780</accession>
<sequence>MVDGVVTLAEADAIVAHGQSLALQNSAGTGQSGVAQTAVIANGVMTASRLTNSTVAAIKNGDTVPLQKSDGSVSSGNATLNSPAKAVVAGGSVTAVRASA</sequence>
<proteinExistence type="predicted"/>
<reference evidence="1 2" key="1">
    <citation type="submission" date="2015-11" db="EMBL/GenBank/DDBJ databases">
        <title>Expanding the genomic diversity of Burkholderia species for the development of highly accurate diagnostics.</title>
        <authorList>
            <person name="Sahl J."/>
            <person name="Keim P."/>
            <person name="Wagner D."/>
        </authorList>
    </citation>
    <scope>NUCLEOTIDE SEQUENCE [LARGE SCALE GENOMIC DNA]</scope>
    <source>
        <strain evidence="1 2">MSMB1960WGS</strain>
    </source>
</reference>
<dbReference type="EMBL" id="LPHB01000025">
    <property type="protein sequence ID" value="KWA66082.1"/>
    <property type="molecule type" value="Genomic_DNA"/>
</dbReference>
<gene>
    <name evidence="1" type="ORF">WT44_07570</name>
</gene>
<dbReference type="Proteomes" id="UP000068603">
    <property type="component" value="Unassembled WGS sequence"/>
</dbReference>
<protein>
    <submittedName>
        <fullName evidence="1">Uncharacterized protein</fullName>
    </submittedName>
</protein>
<comment type="caution">
    <text evidence="1">The sequence shown here is derived from an EMBL/GenBank/DDBJ whole genome shotgun (WGS) entry which is preliminary data.</text>
</comment>
<dbReference type="AlphaFoldDB" id="A0A108A780"/>
<organism evidence="1">
    <name type="scientific">Burkholderia stagnalis</name>
    <dbReference type="NCBI Taxonomy" id="1503054"/>
    <lineage>
        <taxon>Bacteria</taxon>
        <taxon>Pseudomonadati</taxon>
        <taxon>Pseudomonadota</taxon>
        <taxon>Betaproteobacteria</taxon>
        <taxon>Burkholderiales</taxon>
        <taxon>Burkholderiaceae</taxon>
        <taxon>Burkholderia</taxon>
        <taxon>Burkholderia cepacia complex</taxon>
    </lineage>
</organism>